<dbReference type="EMBL" id="BLBS01000056">
    <property type="protein sequence ID" value="GET92592.1"/>
    <property type="molecule type" value="Genomic_DNA"/>
</dbReference>
<keyword evidence="2" id="KW-0812">Transmembrane</keyword>
<keyword evidence="2" id="KW-1133">Transmembrane helix</keyword>
<reference evidence="3" key="1">
    <citation type="submission" date="2019-11" db="EMBL/GenBank/DDBJ databases">
        <title>Leishmania tarentolae CDS.</title>
        <authorList>
            <person name="Goto Y."/>
            <person name="Yamagishi J."/>
        </authorList>
    </citation>
    <scope>NUCLEOTIDE SEQUENCE [LARGE SCALE GENOMIC DNA]</scope>
    <source>
        <strain evidence="3">Parrot Tar II</strain>
    </source>
</reference>
<feature type="transmembrane region" description="Helical" evidence="2">
    <location>
        <begin position="19"/>
        <end position="39"/>
    </location>
</feature>
<organism evidence="3 4">
    <name type="scientific">Leishmania tarentolae</name>
    <name type="common">Sauroleishmania tarentolae</name>
    <dbReference type="NCBI Taxonomy" id="5689"/>
    <lineage>
        <taxon>Eukaryota</taxon>
        <taxon>Discoba</taxon>
        <taxon>Euglenozoa</taxon>
        <taxon>Kinetoplastea</taxon>
        <taxon>Metakinetoplastina</taxon>
        <taxon>Trypanosomatida</taxon>
        <taxon>Trypanosomatidae</taxon>
        <taxon>Leishmaniinae</taxon>
        <taxon>Leishmania</taxon>
        <taxon>lizard Leishmania</taxon>
    </lineage>
</organism>
<feature type="transmembrane region" description="Helical" evidence="2">
    <location>
        <begin position="367"/>
        <end position="385"/>
    </location>
</feature>
<dbReference type="VEuPathDB" id="TriTrypDB:LtaPh_3509600"/>
<accession>A0A640KST9</accession>
<sequence>MEVIHIISVVFFNRVALQYAVWVAILFAPLYAFALKPLVRCCRRCAAMKAAARAADRTVLPPPPPPPADQLHRTPVQLSKARSKGSLSPASVGATQAPFMPVFATASTVASSSQTRSGSGSAAVSQRSSMNVRLAPLCPEDSIPNEYGSACTLEVTEAALRVEKVGCRSVAQRFVSTLRRYARQRGSALECGDSTLHADMQSGDVYHHHHHHPSLHPRRQKYASHSLQEQYDKLNTTEASLEALYARPAFQEWYATNREQLLRDVELREAFTKLCSVTTAFVLVVALFLLPAYSFSMQTNAMQWVSPLTSVGDEAAVAAAPLAQLLATRLHHIQSRGSAPQVTTSAAPSSSHGRADASAMATNAVNAAEYVSVVAAACALVTSCFMPRESCATASVAFVSSFILVMESALVPGVAVKLGLGFLVMLTIITMSVCRVAV</sequence>
<feature type="region of interest" description="Disordered" evidence="1">
    <location>
        <begin position="56"/>
        <end position="91"/>
    </location>
</feature>
<keyword evidence="2" id="KW-0472">Membrane</keyword>
<dbReference type="Proteomes" id="UP000419144">
    <property type="component" value="Unassembled WGS sequence"/>
</dbReference>
<feature type="transmembrane region" description="Helical" evidence="2">
    <location>
        <begin position="270"/>
        <end position="293"/>
    </location>
</feature>
<dbReference type="OrthoDB" id="273535at2759"/>
<proteinExistence type="predicted"/>
<evidence type="ECO:0000313" key="4">
    <source>
        <dbReference type="Proteomes" id="UP000419144"/>
    </source>
</evidence>
<name>A0A640KST9_LEITA</name>
<feature type="transmembrane region" description="Helical" evidence="2">
    <location>
        <begin position="392"/>
        <end position="412"/>
    </location>
</feature>
<dbReference type="AlphaFoldDB" id="A0A640KST9"/>
<feature type="transmembrane region" description="Helical" evidence="2">
    <location>
        <begin position="418"/>
        <end position="437"/>
    </location>
</feature>
<evidence type="ECO:0008006" key="5">
    <source>
        <dbReference type="Google" id="ProtNLM"/>
    </source>
</evidence>
<comment type="caution">
    <text evidence="3">The sequence shown here is derived from an EMBL/GenBank/DDBJ whole genome shotgun (WGS) entry which is preliminary data.</text>
</comment>
<evidence type="ECO:0000313" key="3">
    <source>
        <dbReference type="EMBL" id="GET92592.1"/>
    </source>
</evidence>
<protein>
    <recommendedName>
        <fullName evidence="5">Nuclear transmembrane protein</fullName>
    </recommendedName>
</protein>
<keyword evidence="4" id="KW-1185">Reference proteome</keyword>
<gene>
    <name evidence="3" type="ORF">LtaPh_3509600</name>
</gene>
<evidence type="ECO:0000256" key="2">
    <source>
        <dbReference type="SAM" id="Phobius"/>
    </source>
</evidence>
<evidence type="ECO:0000256" key="1">
    <source>
        <dbReference type="SAM" id="MobiDB-lite"/>
    </source>
</evidence>